<dbReference type="SUPFAM" id="SSF46689">
    <property type="entry name" value="Homeodomain-like"/>
    <property type="match status" value="1"/>
</dbReference>
<feature type="DNA-binding region" description="H-T-H motif" evidence="2">
    <location>
        <begin position="29"/>
        <end position="48"/>
    </location>
</feature>
<sequence>MVRKKVYTREQILKAATEIVEKEGFSNFTARSIAKYMGISTQPIYLEFKNMEELRFTVLDDLFTYLFDEVFPRKITGDPLIDIALNCIKFANANPQLFRALYIEENGAGNLLFEKSFYHYRTYIKNHPRGKGIDEQHIDALHIRTWIIVVGLATLTTSGIYKPTKGELIDMMNDVIKIILANPNPVCIS</sequence>
<dbReference type="STRING" id="263852.SAMN02745116_01021"/>
<evidence type="ECO:0000259" key="3">
    <source>
        <dbReference type="PROSITE" id="PS50977"/>
    </source>
</evidence>
<dbReference type="EMBL" id="FUXI01000009">
    <property type="protein sequence ID" value="SJZ64042.1"/>
    <property type="molecule type" value="Genomic_DNA"/>
</dbReference>
<dbReference type="InterPro" id="IPR036271">
    <property type="entry name" value="Tet_transcr_reg_TetR-rel_C_sf"/>
</dbReference>
<dbReference type="InterPro" id="IPR001647">
    <property type="entry name" value="HTH_TetR"/>
</dbReference>
<dbReference type="RefSeq" id="WP_078806945.1">
    <property type="nucleotide sequence ID" value="NZ_FUXI01000009.1"/>
</dbReference>
<gene>
    <name evidence="4" type="ORF">SAMN02745116_01021</name>
</gene>
<evidence type="ECO:0000256" key="2">
    <source>
        <dbReference type="PROSITE-ProRule" id="PRU00335"/>
    </source>
</evidence>
<name>A0A1T4MAR3_9ENTE</name>
<evidence type="ECO:0000313" key="5">
    <source>
        <dbReference type="Proteomes" id="UP000190328"/>
    </source>
</evidence>
<keyword evidence="1 2" id="KW-0238">DNA-binding</keyword>
<dbReference type="OrthoDB" id="66596at2"/>
<dbReference type="InterPro" id="IPR009057">
    <property type="entry name" value="Homeodomain-like_sf"/>
</dbReference>
<dbReference type="AlphaFoldDB" id="A0A1T4MAR3"/>
<accession>A0A1T4MAR3</accession>
<keyword evidence="5" id="KW-1185">Reference proteome</keyword>
<dbReference type="Proteomes" id="UP000190328">
    <property type="component" value="Unassembled WGS sequence"/>
</dbReference>
<dbReference type="SUPFAM" id="SSF48498">
    <property type="entry name" value="Tetracyclin repressor-like, C-terminal domain"/>
    <property type="match status" value="1"/>
</dbReference>
<protein>
    <submittedName>
        <fullName evidence="4">Transcriptional regulator, TetR family</fullName>
    </submittedName>
</protein>
<evidence type="ECO:0000256" key="1">
    <source>
        <dbReference type="ARBA" id="ARBA00023125"/>
    </source>
</evidence>
<evidence type="ECO:0000313" key="4">
    <source>
        <dbReference type="EMBL" id="SJZ64042.1"/>
    </source>
</evidence>
<proteinExistence type="predicted"/>
<dbReference type="Gene3D" id="1.10.357.10">
    <property type="entry name" value="Tetracycline Repressor, domain 2"/>
    <property type="match status" value="1"/>
</dbReference>
<dbReference type="PROSITE" id="PS50977">
    <property type="entry name" value="HTH_TETR_2"/>
    <property type="match status" value="1"/>
</dbReference>
<feature type="domain" description="HTH tetR-type" evidence="3">
    <location>
        <begin position="6"/>
        <end position="66"/>
    </location>
</feature>
<dbReference type="Pfam" id="PF00440">
    <property type="entry name" value="TetR_N"/>
    <property type="match status" value="1"/>
</dbReference>
<organism evidence="4 5">
    <name type="scientific">Pilibacter termitis</name>
    <dbReference type="NCBI Taxonomy" id="263852"/>
    <lineage>
        <taxon>Bacteria</taxon>
        <taxon>Bacillati</taxon>
        <taxon>Bacillota</taxon>
        <taxon>Bacilli</taxon>
        <taxon>Lactobacillales</taxon>
        <taxon>Enterococcaceae</taxon>
        <taxon>Pilibacter</taxon>
    </lineage>
</organism>
<dbReference type="PRINTS" id="PR00455">
    <property type="entry name" value="HTHTETR"/>
</dbReference>
<reference evidence="5" key="1">
    <citation type="submission" date="2017-02" db="EMBL/GenBank/DDBJ databases">
        <authorList>
            <person name="Varghese N."/>
            <person name="Submissions S."/>
        </authorList>
    </citation>
    <scope>NUCLEOTIDE SEQUENCE [LARGE SCALE GENOMIC DNA]</scope>
    <source>
        <strain evidence="5">ATCC BAA-1030</strain>
    </source>
</reference>
<dbReference type="GO" id="GO:0003677">
    <property type="term" value="F:DNA binding"/>
    <property type="evidence" value="ECO:0007669"/>
    <property type="project" value="UniProtKB-UniRule"/>
</dbReference>